<gene>
    <name evidence="8" type="ORF">GCM10023149_10580</name>
</gene>
<evidence type="ECO:0000256" key="5">
    <source>
        <dbReference type="SAM" id="MobiDB-lite"/>
    </source>
</evidence>
<evidence type="ECO:0000259" key="6">
    <source>
        <dbReference type="Pfam" id="PF00593"/>
    </source>
</evidence>
<dbReference type="InterPro" id="IPR036942">
    <property type="entry name" value="Beta-barrel_TonB_sf"/>
</dbReference>
<dbReference type="Pfam" id="PF00593">
    <property type="entry name" value="TonB_dep_Rec_b-barrel"/>
    <property type="match status" value="1"/>
</dbReference>
<evidence type="ECO:0000256" key="4">
    <source>
        <dbReference type="RuleBase" id="RU003357"/>
    </source>
</evidence>
<name>A0ABP8FZX6_9SPHI</name>
<dbReference type="Gene3D" id="2.60.40.1120">
    <property type="entry name" value="Carboxypeptidase-like, regulatory domain"/>
    <property type="match status" value="1"/>
</dbReference>
<dbReference type="SUPFAM" id="SSF56935">
    <property type="entry name" value="Porins"/>
    <property type="match status" value="1"/>
</dbReference>
<keyword evidence="4" id="KW-0798">TonB box</keyword>
<feature type="domain" description="TonB-dependent receptor-like beta-barrel" evidence="6">
    <location>
        <begin position="405"/>
        <end position="854"/>
    </location>
</feature>
<organism evidence="8 9">
    <name type="scientific">Mucilaginibacter gynuensis</name>
    <dbReference type="NCBI Taxonomy" id="1302236"/>
    <lineage>
        <taxon>Bacteria</taxon>
        <taxon>Pseudomonadati</taxon>
        <taxon>Bacteroidota</taxon>
        <taxon>Sphingobacteriia</taxon>
        <taxon>Sphingobacteriales</taxon>
        <taxon>Sphingobacteriaceae</taxon>
        <taxon>Mucilaginibacter</taxon>
    </lineage>
</organism>
<dbReference type="Pfam" id="PF07715">
    <property type="entry name" value="Plug"/>
    <property type="match status" value="1"/>
</dbReference>
<dbReference type="Gene3D" id="2.40.170.20">
    <property type="entry name" value="TonB-dependent receptor, beta-barrel domain"/>
    <property type="match status" value="1"/>
</dbReference>
<evidence type="ECO:0000256" key="1">
    <source>
        <dbReference type="ARBA" id="ARBA00004442"/>
    </source>
</evidence>
<keyword evidence="3" id="KW-0998">Cell outer membrane</keyword>
<evidence type="ECO:0000313" key="9">
    <source>
        <dbReference type="Proteomes" id="UP001500582"/>
    </source>
</evidence>
<dbReference type="Pfam" id="PF13715">
    <property type="entry name" value="CarbopepD_reg_2"/>
    <property type="match status" value="1"/>
</dbReference>
<proteinExistence type="inferred from homology"/>
<feature type="compositionally biased region" description="Gly residues" evidence="5">
    <location>
        <begin position="369"/>
        <end position="386"/>
    </location>
</feature>
<dbReference type="Proteomes" id="UP001500582">
    <property type="component" value="Unassembled WGS sequence"/>
</dbReference>
<keyword evidence="2 4" id="KW-0472">Membrane</keyword>
<comment type="caution">
    <text evidence="8">The sequence shown here is derived from an EMBL/GenBank/DDBJ whole genome shotgun (WGS) entry which is preliminary data.</text>
</comment>
<protein>
    <submittedName>
        <fullName evidence="8">TonB-dependent receptor</fullName>
    </submittedName>
</protein>
<evidence type="ECO:0000259" key="7">
    <source>
        <dbReference type="Pfam" id="PF07715"/>
    </source>
</evidence>
<evidence type="ECO:0000256" key="3">
    <source>
        <dbReference type="ARBA" id="ARBA00023237"/>
    </source>
</evidence>
<sequence>MDTLATRYNIPIVFERDSLHTMDVNEHFFVESLKNVLQQVCRENRLQYWIENDGTIYILQQPDDLPRLKRQYQLQQLSRNFKPAKLPEPKHPPKHFMFALTGRVTDQNTGESLPGATVKIRGANLISQTNTSGNFTILNIPSDTSVVEVSYVGYQSDIFRLDSNSVKGGVSFSLFPAMNNTLNEVNIAGKKSGVLNTDSKKVSVLQLSPAMLDKLPNIGERDIMRAFQLMPGISATNESSSGAYVRGGTPDQNLVTFDGFTVYQVDHLYGFFSAFNSNAVRDVELYKGGYSAKYGGRLSSVTEIRGKDGNKKETSIGGDLSLLSTNVYAEAPIGSKSSALVAFRRSYQGPLYDKLFGQFNTATTNTNPGGRGGPAGGLGGGMGGGRGGFANQTTPSSYFYDMNAKYTYTPSSSNTITWSLYNGTDRLDNSREMTLPSFQTSSGGSLNINDDTHYGNLGTSIKWTTSPGRKLFGSTVASYSGFFSDRNRGTTGTIVDSSTTTTINNGILENNRLKDFSLKSDWEWQTGSKMKVLFGGFATRQAIDYTFTQNDTTTLIDQHNTGITAGGFTELDINPTDNLHVQPGVRATYFSPTGKLYTEPRLSFTYKLTDKFNVKGATGRFYQFTNRVIREDVAGGDRNFWVLANNSNIPVGTADHFIGGFSYETNDYLFDVEGYYKKLNGLTEYSIRQQGGGGGAPFMGGGGFGAAQTTTVTENFYNGSGYAKGIEFLLQKKAGMYTGWISYTLAEAKNKFDNYGTDYFAANQDIRHEFKSINMYHWQRWSFAATFIFSTGHPYTAPIGTYTLTTLDGGKINYLSVSEKNAERLPAYHRLDLSATYDLLKTDGSKRGSIGFSFFNVYNHVNTWYNEYYIRNNQVITTTVKYLGFTPNITLSLKIK</sequence>
<dbReference type="Gene3D" id="2.170.130.10">
    <property type="entry name" value="TonB-dependent receptor, plug domain"/>
    <property type="match status" value="1"/>
</dbReference>
<comment type="similarity">
    <text evidence="4">Belongs to the TonB-dependent receptor family.</text>
</comment>
<evidence type="ECO:0000313" key="8">
    <source>
        <dbReference type="EMBL" id="GAA4314428.1"/>
    </source>
</evidence>
<accession>A0ABP8FZX6</accession>
<dbReference type="InterPro" id="IPR037066">
    <property type="entry name" value="Plug_dom_sf"/>
</dbReference>
<feature type="domain" description="TonB-dependent receptor plug" evidence="7">
    <location>
        <begin position="216"/>
        <end position="297"/>
    </location>
</feature>
<evidence type="ECO:0000256" key="2">
    <source>
        <dbReference type="ARBA" id="ARBA00023136"/>
    </source>
</evidence>
<comment type="subcellular location">
    <subcellularLocation>
        <location evidence="1 4">Cell outer membrane</location>
    </subcellularLocation>
</comment>
<feature type="region of interest" description="Disordered" evidence="5">
    <location>
        <begin position="364"/>
        <end position="386"/>
    </location>
</feature>
<reference evidence="9" key="1">
    <citation type="journal article" date="2019" name="Int. J. Syst. Evol. Microbiol.">
        <title>The Global Catalogue of Microorganisms (GCM) 10K type strain sequencing project: providing services to taxonomists for standard genome sequencing and annotation.</title>
        <authorList>
            <consortium name="The Broad Institute Genomics Platform"/>
            <consortium name="The Broad Institute Genome Sequencing Center for Infectious Disease"/>
            <person name="Wu L."/>
            <person name="Ma J."/>
        </authorList>
    </citation>
    <scope>NUCLEOTIDE SEQUENCE [LARGE SCALE GENOMIC DNA]</scope>
    <source>
        <strain evidence="9">JCM 17705</strain>
    </source>
</reference>
<keyword evidence="8" id="KW-0675">Receptor</keyword>
<dbReference type="InterPro" id="IPR008969">
    <property type="entry name" value="CarboxyPept-like_regulatory"/>
</dbReference>
<dbReference type="InterPro" id="IPR012910">
    <property type="entry name" value="Plug_dom"/>
</dbReference>
<dbReference type="InterPro" id="IPR000531">
    <property type="entry name" value="Beta-barrel_TonB"/>
</dbReference>
<dbReference type="EMBL" id="BAABFT010000002">
    <property type="protein sequence ID" value="GAA4314428.1"/>
    <property type="molecule type" value="Genomic_DNA"/>
</dbReference>
<dbReference type="SUPFAM" id="SSF49464">
    <property type="entry name" value="Carboxypeptidase regulatory domain-like"/>
    <property type="match status" value="1"/>
</dbReference>
<keyword evidence="9" id="KW-1185">Reference proteome</keyword>